<dbReference type="InParanoid" id="A0A2J7QTJ5"/>
<dbReference type="OrthoDB" id="8194225at2759"/>
<gene>
    <name evidence="5" type="ORF">B7P43_G07900</name>
</gene>
<proteinExistence type="inferred from homology"/>
<dbReference type="EMBL" id="NEVH01011194">
    <property type="protein sequence ID" value="PNF31911.1"/>
    <property type="molecule type" value="Genomic_DNA"/>
</dbReference>
<keyword evidence="1 4" id="KW-0732">Signal</keyword>
<evidence type="ECO:0000256" key="3">
    <source>
        <dbReference type="ARBA" id="ARBA00060902"/>
    </source>
</evidence>
<dbReference type="PANTHER" id="PTHR11008:SF32">
    <property type="entry name" value="CIRCADIAN CLOCK-CONTROLLED PROTEIN DAYWAKE-RELATED"/>
    <property type="match status" value="1"/>
</dbReference>
<organism evidence="5 6">
    <name type="scientific">Cryptotermes secundus</name>
    <dbReference type="NCBI Taxonomy" id="105785"/>
    <lineage>
        <taxon>Eukaryota</taxon>
        <taxon>Metazoa</taxon>
        <taxon>Ecdysozoa</taxon>
        <taxon>Arthropoda</taxon>
        <taxon>Hexapoda</taxon>
        <taxon>Insecta</taxon>
        <taxon>Pterygota</taxon>
        <taxon>Neoptera</taxon>
        <taxon>Polyneoptera</taxon>
        <taxon>Dictyoptera</taxon>
        <taxon>Blattodea</taxon>
        <taxon>Blattoidea</taxon>
        <taxon>Termitoidae</taxon>
        <taxon>Kalotermitidae</taxon>
        <taxon>Cryptotermitinae</taxon>
        <taxon>Cryptotermes</taxon>
    </lineage>
</organism>
<dbReference type="GO" id="GO:0007623">
    <property type="term" value="P:circadian rhythm"/>
    <property type="evidence" value="ECO:0007669"/>
    <property type="project" value="UniProtKB-ARBA"/>
</dbReference>
<keyword evidence="6" id="KW-1185">Reference proteome</keyword>
<sequence>MQGSTCAVLTFICVSGVLASLPLPKYIKPCSRNDPDIDECAKRHAKDVISHPALAQGDSKYKLPPLNPLEIKESIVRDKRMTLTLRDLKIYGLLGAEVDAIRYDFEKHHMQFLLNFPLVTVLGKYETDGRILLLPIKGNGNINITDVNLNVTFDTDYSLQQIRGKTHMILENGKCTVWSGRTYVHLTNLFNGNEVLGAQVNAFINENWKDFQDAVSPAFAEVIARTITTLVNNMATLVPYDEVFPETVS</sequence>
<evidence type="ECO:0000313" key="6">
    <source>
        <dbReference type="Proteomes" id="UP000235965"/>
    </source>
</evidence>
<dbReference type="GO" id="GO:0005615">
    <property type="term" value="C:extracellular space"/>
    <property type="evidence" value="ECO:0007669"/>
    <property type="project" value="TreeGrafter"/>
</dbReference>
<evidence type="ECO:0008006" key="7">
    <source>
        <dbReference type="Google" id="ProtNLM"/>
    </source>
</evidence>
<keyword evidence="2" id="KW-0090">Biological rhythms</keyword>
<evidence type="ECO:0000256" key="4">
    <source>
        <dbReference type="SAM" id="SignalP"/>
    </source>
</evidence>
<name>A0A2J7QTJ5_9NEOP</name>
<evidence type="ECO:0000313" key="5">
    <source>
        <dbReference type="EMBL" id="PNF31911.1"/>
    </source>
</evidence>
<dbReference type="Pfam" id="PF06585">
    <property type="entry name" value="JHBP"/>
    <property type="match status" value="1"/>
</dbReference>
<evidence type="ECO:0000256" key="2">
    <source>
        <dbReference type="ARBA" id="ARBA00023108"/>
    </source>
</evidence>
<dbReference type="FunFam" id="3.15.10.30:FF:000001">
    <property type="entry name" value="Takeout-like protein 1"/>
    <property type="match status" value="1"/>
</dbReference>
<dbReference type="Proteomes" id="UP000235965">
    <property type="component" value="Unassembled WGS sequence"/>
</dbReference>
<evidence type="ECO:0000256" key="1">
    <source>
        <dbReference type="ARBA" id="ARBA00022729"/>
    </source>
</evidence>
<comment type="similarity">
    <text evidence="3">Belongs to the TO family.</text>
</comment>
<dbReference type="AlphaFoldDB" id="A0A2J7QTJ5"/>
<dbReference type="SMART" id="SM00700">
    <property type="entry name" value="JHBP"/>
    <property type="match status" value="1"/>
</dbReference>
<dbReference type="Gene3D" id="3.15.10.30">
    <property type="entry name" value="Haemolymph juvenile hormone binding protein"/>
    <property type="match status" value="1"/>
</dbReference>
<dbReference type="InterPro" id="IPR038606">
    <property type="entry name" value="To_sf"/>
</dbReference>
<comment type="caution">
    <text evidence="5">The sequence shown here is derived from an EMBL/GenBank/DDBJ whole genome shotgun (WGS) entry which is preliminary data.</text>
</comment>
<dbReference type="PANTHER" id="PTHR11008">
    <property type="entry name" value="PROTEIN TAKEOUT-LIKE PROTEIN"/>
    <property type="match status" value="1"/>
</dbReference>
<feature type="chain" id="PRO_5014317133" description="Protein takeout" evidence="4">
    <location>
        <begin position="20"/>
        <end position="249"/>
    </location>
</feature>
<dbReference type="InterPro" id="IPR010562">
    <property type="entry name" value="Haemolymph_juvenile_hormone-bd"/>
</dbReference>
<reference evidence="5 6" key="1">
    <citation type="submission" date="2017-12" db="EMBL/GenBank/DDBJ databases">
        <title>Hemimetabolous genomes reveal molecular basis of termite eusociality.</title>
        <authorList>
            <person name="Harrison M.C."/>
            <person name="Jongepier E."/>
            <person name="Robertson H.M."/>
            <person name="Arning N."/>
            <person name="Bitard-Feildel T."/>
            <person name="Chao H."/>
            <person name="Childers C.P."/>
            <person name="Dinh H."/>
            <person name="Doddapaneni H."/>
            <person name="Dugan S."/>
            <person name="Gowin J."/>
            <person name="Greiner C."/>
            <person name="Han Y."/>
            <person name="Hu H."/>
            <person name="Hughes D.S.T."/>
            <person name="Huylmans A.-K."/>
            <person name="Kemena C."/>
            <person name="Kremer L.P.M."/>
            <person name="Lee S.L."/>
            <person name="Lopez-Ezquerra A."/>
            <person name="Mallet L."/>
            <person name="Monroy-Kuhn J.M."/>
            <person name="Moser A."/>
            <person name="Murali S.C."/>
            <person name="Muzny D.M."/>
            <person name="Otani S."/>
            <person name="Piulachs M.-D."/>
            <person name="Poelchau M."/>
            <person name="Qu J."/>
            <person name="Schaub F."/>
            <person name="Wada-Katsumata A."/>
            <person name="Worley K.C."/>
            <person name="Xie Q."/>
            <person name="Ylla G."/>
            <person name="Poulsen M."/>
            <person name="Gibbs R.A."/>
            <person name="Schal C."/>
            <person name="Richards S."/>
            <person name="Belles X."/>
            <person name="Korb J."/>
            <person name="Bornberg-Bauer E."/>
        </authorList>
    </citation>
    <scope>NUCLEOTIDE SEQUENCE [LARGE SCALE GENOMIC DNA]</scope>
    <source>
        <tissue evidence="5">Whole body</tissue>
    </source>
</reference>
<feature type="signal peptide" evidence="4">
    <location>
        <begin position="1"/>
        <end position="19"/>
    </location>
</feature>
<dbReference type="STRING" id="105785.A0A2J7QTJ5"/>
<protein>
    <recommendedName>
        <fullName evidence="7">Protein takeout</fullName>
    </recommendedName>
</protein>
<accession>A0A2J7QTJ5</accession>